<dbReference type="PROSITE" id="PS50013">
    <property type="entry name" value="CHROMO_2"/>
    <property type="match status" value="1"/>
</dbReference>
<dbReference type="GO" id="GO:0003824">
    <property type="term" value="F:catalytic activity"/>
    <property type="evidence" value="ECO:0007669"/>
    <property type="project" value="UniProtKB-KW"/>
</dbReference>
<evidence type="ECO:0000256" key="3">
    <source>
        <dbReference type="ARBA" id="ARBA00023268"/>
    </source>
</evidence>
<dbReference type="InterPro" id="IPR043502">
    <property type="entry name" value="DNA/RNA_pol_sf"/>
</dbReference>
<dbReference type="InterPro" id="IPR023780">
    <property type="entry name" value="Chromo_domain"/>
</dbReference>
<dbReference type="PANTHER" id="PTHR37984:SF5">
    <property type="entry name" value="PROTEIN NYNRIN-LIKE"/>
    <property type="match status" value="1"/>
</dbReference>
<keyword evidence="7" id="KW-1185">Reference proteome</keyword>
<dbReference type="AlphaFoldDB" id="V9G136"/>
<dbReference type="InterPro" id="IPR043128">
    <property type="entry name" value="Rev_trsase/Diguanyl_cyclase"/>
</dbReference>
<dbReference type="HOGENOM" id="CLU_000384_38_0_1"/>
<accession>V9G136</accession>
<dbReference type="Pfam" id="PF17919">
    <property type="entry name" value="RT_RNaseH_2"/>
    <property type="match status" value="1"/>
</dbReference>
<reference evidence="6 7" key="1">
    <citation type="submission" date="2013-11" db="EMBL/GenBank/DDBJ databases">
        <title>The Genome Sequence of Phytophthora parasitica P1569.</title>
        <authorList>
            <consortium name="The Broad Institute Genomics Platform"/>
            <person name="Russ C."/>
            <person name="Tyler B."/>
            <person name="Panabieres F."/>
            <person name="Shan W."/>
            <person name="Tripathy S."/>
            <person name="Grunwald N."/>
            <person name="Machado M."/>
            <person name="Johnson C.S."/>
            <person name="Arredondo F."/>
            <person name="Hong C."/>
            <person name="Coffey M."/>
            <person name="Young S.K."/>
            <person name="Zeng Q."/>
            <person name="Gargeya S."/>
            <person name="Fitzgerald M."/>
            <person name="Abouelleil A."/>
            <person name="Alvarado L."/>
            <person name="Chapman S.B."/>
            <person name="Gainer-Dewar J."/>
            <person name="Goldberg J."/>
            <person name="Griggs A."/>
            <person name="Gujja S."/>
            <person name="Hansen M."/>
            <person name="Howarth C."/>
            <person name="Imamovic A."/>
            <person name="Ireland A."/>
            <person name="Larimer J."/>
            <person name="McCowan C."/>
            <person name="Murphy C."/>
            <person name="Pearson M."/>
            <person name="Poon T.W."/>
            <person name="Priest M."/>
            <person name="Roberts A."/>
            <person name="Saif S."/>
            <person name="Shea T."/>
            <person name="Sykes S."/>
            <person name="Wortman J."/>
            <person name="Nusbaum C."/>
            <person name="Birren B."/>
        </authorList>
    </citation>
    <scope>NUCLEOTIDE SEQUENCE [LARGE SCALE GENOMIC DNA]</scope>
    <source>
        <strain evidence="6 7">P1569</strain>
    </source>
</reference>
<dbReference type="GO" id="GO:0015074">
    <property type="term" value="P:DNA integration"/>
    <property type="evidence" value="ECO:0007669"/>
    <property type="project" value="InterPro"/>
</dbReference>
<evidence type="ECO:0000313" key="6">
    <source>
        <dbReference type="EMBL" id="ETI57041.1"/>
    </source>
</evidence>
<dbReference type="SUPFAM" id="SSF56672">
    <property type="entry name" value="DNA/RNA polymerases"/>
    <property type="match status" value="1"/>
</dbReference>
<protein>
    <recommendedName>
        <fullName evidence="8">Integrase catalytic domain-containing protein</fullName>
    </recommendedName>
</protein>
<dbReference type="InterPro" id="IPR023779">
    <property type="entry name" value="Chromodomain_CS"/>
</dbReference>
<comment type="caution">
    <text evidence="6">The sequence shown here is derived from an EMBL/GenBank/DDBJ whole genome shotgun (WGS) entry which is preliminary data.</text>
</comment>
<dbReference type="EMBL" id="ANIZ01000106">
    <property type="protein sequence ID" value="ETI57041.1"/>
    <property type="molecule type" value="Genomic_DNA"/>
</dbReference>
<dbReference type="eggNOG" id="KOG0017">
    <property type="taxonomic scope" value="Eukaryota"/>
</dbReference>
<sequence>MAALAEGIIAAEANGAPISFLREVEELLTAKLDVFYMALGDDPPVDMAPMRIKLKPGGTPARCRARRYSMAHRNFLAKHINEWCSPPHVVPKGEDHRMTVDVREPNKRVVPVVWPMSMLEVEFDRLRGMRLYFSLDFFKGFWQFAVAEECQEIYFILTEDGAITPTRVLMGGTNSVAYVQSTVQAMFGDLFNNDLLIWIDDLLGEGAKTNPKKCKFFMTEALWCGRVVSADGVRHDPARITALRQMSAPSTGQELQQFIWALNWMRSSLPEFNKMVSPLTVFMEKIYASAGSRKKSQVRRVVFQDAGWSDVEATALQQCKDALANALTLAHSDPVKRLCVFTDASDEHWGAAITQVLYDQLKRDFENHDDEPLMMLSDAFPGGAKRWAIVEKEEFAIVETCKRANYLLDDTFVWPTLDHVRSAQALTAAPDTTVVGEDSIVRDAQGKIWLPDAANALHLRICLVGHFGAAGHRTMKATLQAIADKFTWTDLTADVTRFVGRCLHCASVTGGPPTPRPLGEALHAEKPNELIHWDILTMGPATTGDAFVLVIKDHASHYVWLTPTRAATADLTFESLMEWFAVFGVCPAWVSDQDTHFKNAVIADLQRALGAHHHFTTARCPWANGTVEVVMREVLRSVRALLSEWRLAETDWPKVIKIVQLVLNQSVSDSLGGVAPFTAMTGLSAMNPLDPVALEELHKRVAIGRSAAQRKGRAKALKRGAKMAQFAIGDFVLYADVWSHRRSKLRVKWCGPARVVETSSNWVFTVENLLTGETKESHAARLKFYADSSLGITEDFLAHVARNSEGHVVEKLLEARYDATSAMHQLLVKWRGLCELENTWEPVQNLLEESSQ</sequence>
<dbReference type="SUPFAM" id="SSF54160">
    <property type="entry name" value="Chromo domain-like"/>
    <property type="match status" value="1"/>
</dbReference>
<dbReference type="PANTHER" id="PTHR37984">
    <property type="entry name" value="PROTEIN CBG26694"/>
    <property type="match status" value="1"/>
</dbReference>
<dbReference type="CDD" id="cd00024">
    <property type="entry name" value="CD_CSD"/>
    <property type="match status" value="1"/>
</dbReference>
<keyword evidence="3" id="KW-0511">Multifunctional enzyme</keyword>
<dbReference type="InterPro" id="IPR041577">
    <property type="entry name" value="RT_RNaseH_2"/>
</dbReference>
<dbReference type="InterPro" id="IPR036397">
    <property type="entry name" value="RNaseH_sf"/>
</dbReference>
<dbReference type="Proteomes" id="UP000018721">
    <property type="component" value="Unassembled WGS sequence"/>
</dbReference>
<dbReference type="InterPro" id="IPR050951">
    <property type="entry name" value="Retrovirus_Pol_polyprotein"/>
</dbReference>
<name>V9G136_PHYNI</name>
<dbReference type="SUPFAM" id="SSF53098">
    <property type="entry name" value="Ribonuclease H-like"/>
    <property type="match status" value="1"/>
</dbReference>
<evidence type="ECO:0000256" key="2">
    <source>
        <dbReference type="ARBA" id="ARBA00023242"/>
    </source>
</evidence>
<evidence type="ECO:0000313" key="7">
    <source>
        <dbReference type="Proteomes" id="UP000018721"/>
    </source>
</evidence>
<dbReference type="Pfam" id="PF17921">
    <property type="entry name" value="Integrase_H2C2"/>
    <property type="match status" value="1"/>
</dbReference>
<organism evidence="6 7">
    <name type="scientific">Phytophthora nicotianae P1569</name>
    <dbReference type="NCBI Taxonomy" id="1317065"/>
    <lineage>
        <taxon>Eukaryota</taxon>
        <taxon>Sar</taxon>
        <taxon>Stramenopiles</taxon>
        <taxon>Oomycota</taxon>
        <taxon>Peronosporomycetes</taxon>
        <taxon>Peronosporales</taxon>
        <taxon>Peronosporaceae</taxon>
        <taxon>Phytophthora</taxon>
    </lineage>
</organism>
<dbReference type="Pfam" id="PF00385">
    <property type="entry name" value="Chromo"/>
    <property type="match status" value="1"/>
</dbReference>
<keyword evidence="2" id="KW-0539">Nucleus</keyword>
<comment type="subcellular location">
    <subcellularLocation>
        <location evidence="1">Nucleus</location>
    </subcellularLocation>
</comment>
<dbReference type="InterPro" id="IPR016197">
    <property type="entry name" value="Chromo-like_dom_sf"/>
</dbReference>
<dbReference type="GO" id="GO:0005634">
    <property type="term" value="C:nucleus"/>
    <property type="evidence" value="ECO:0007669"/>
    <property type="project" value="UniProtKB-SubCell"/>
</dbReference>
<evidence type="ECO:0000256" key="1">
    <source>
        <dbReference type="ARBA" id="ARBA00004123"/>
    </source>
</evidence>
<dbReference type="Gene3D" id="3.30.420.10">
    <property type="entry name" value="Ribonuclease H-like superfamily/Ribonuclease H"/>
    <property type="match status" value="1"/>
</dbReference>
<feature type="domain" description="Chromo" evidence="4">
    <location>
        <begin position="807"/>
        <end position="852"/>
    </location>
</feature>
<dbReference type="Gene3D" id="3.10.10.10">
    <property type="entry name" value="HIV Type 1 Reverse Transcriptase, subunit A, domain 1"/>
    <property type="match status" value="1"/>
</dbReference>
<gene>
    <name evidence="6" type="ORF">F443_00619</name>
</gene>
<dbReference type="PROSITE" id="PS50994">
    <property type="entry name" value="INTEGRASE"/>
    <property type="match status" value="1"/>
</dbReference>
<dbReference type="OrthoDB" id="124072at2759"/>
<dbReference type="InterPro" id="IPR000953">
    <property type="entry name" value="Chromo/chromo_shadow_dom"/>
</dbReference>
<proteinExistence type="predicted"/>
<dbReference type="PROSITE" id="PS00598">
    <property type="entry name" value="CHROMO_1"/>
    <property type="match status" value="1"/>
</dbReference>
<evidence type="ECO:0000259" key="4">
    <source>
        <dbReference type="PROSITE" id="PS50013"/>
    </source>
</evidence>
<feature type="domain" description="Integrase catalytic" evidence="5">
    <location>
        <begin position="523"/>
        <end position="684"/>
    </location>
</feature>
<dbReference type="InterPro" id="IPR012337">
    <property type="entry name" value="RNaseH-like_sf"/>
</dbReference>
<dbReference type="Gene3D" id="2.40.50.40">
    <property type="match status" value="1"/>
</dbReference>
<dbReference type="GO" id="GO:0003676">
    <property type="term" value="F:nucleic acid binding"/>
    <property type="evidence" value="ECO:0007669"/>
    <property type="project" value="InterPro"/>
</dbReference>
<evidence type="ECO:0000259" key="5">
    <source>
        <dbReference type="PROSITE" id="PS50994"/>
    </source>
</evidence>
<dbReference type="Pfam" id="PF00665">
    <property type="entry name" value="rve"/>
    <property type="match status" value="1"/>
</dbReference>
<dbReference type="InterPro" id="IPR001584">
    <property type="entry name" value="Integrase_cat-core"/>
</dbReference>
<dbReference type="InterPro" id="IPR041588">
    <property type="entry name" value="Integrase_H2C2"/>
</dbReference>
<evidence type="ECO:0008006" key="8">
    <source>
        <dbReference type="Google" id="ProtNLM"/>
    </source>
</evidence>
<dbReference type="Gene3D" id="1.10.340.70">
    <property type="match status" value="1"/>
</dbReference>
<dbReference type="CDD" id="cd01647">
    <property type="entry name" value="RT_LTR"/>
    <property type="match status" value="1"/>
</dbReference>
<dbReference type="Gene3D" id="3.30.70.270">
    <property type="match status" value="2"/>
</dbReference>